<feature type="transmembrane region" description="Helical" evidence="1">
    <location>
        <begin position="38"/>
        <end position="57"/>
    </location>
</feature>
<name>A0A2M7TBI1_9ACTN</name>
<dbReference type="RefSeq" id="WP_286679146.1">
    <property type="nucleotide sequence ID" value="NZ_MNXI01000131.1"/>
</dbReference>
<protein>
    <submittedName>
        <fullName evidence="2">Uncharacterized protein</fullName>
    </submittedName>
</protein>
<dbReference type="AlphaFoldDB" id="A0A2M7TBI1"/>
<evidence type="ECO:0000313" key="3">
    <source>
        <dbReference type="Proteomes" id="UP000230956"/>
    </source>
</evidence>
<comment type="caution">
    <text evidence="2">The sequence shown here is derived from an EMBL/GenBank/DDBJ whole genome shotgun (WGS) entry which is preliminary data.</text>
</comment>
<feature type="transmembrane region" description="Helical" evidence="1">
    <location>
        <begin position="6"/>
        <end position="26"/>
    </location>
</feature>
<organism evidence="2 3">
    <name type="scientific">Candidatus Aquicultor secundus</name>
    <dbReference type="NCBI Taxonomy" id="1973895"/>
    <lineage>
        <taxon>Bacteria</taxon>
        <taxon>Bacillati</taxon>
        <taxon>Actinomycetota</taxon>
        <taxon>Candidatus Aquicultoria</taxon>
        <taxon>Candidatus Aquicultorales</taxon>
        <taxon>Candidatus Aquicultoraceae</taxon>
        <taxon>Candidatus Aquicultor</taxon>
    </lineage>
</organism>
<evidence type="ECO:0000313" key="2">
    <source>
        <dbReference type="EMBL" id="PIZ42505.1"/>
    </source>
</evidence>
<proteinExistence type="predicted"/>
<gene>
    <name evidence="2" type="ORF">COY37_00325</name>
</gene>
<sequence>MSFVAFVEIINFFLASLAAIISLGILRKVAGNLALSWKYSFVAFQVLALATLLTAIYELGTRFVAGIDMQLLGNTAHFIFVILAFFGLLRQYQLLKGLTNRGG</sequence>
<keyword evidence="1" id="KW-0812">Transmembrane</keyword>
<reference evidence="3" key="1">
    <citation type="submission" date="2017-09" db="EMBL/GenBank/DDBJ databases">
        <title>Depth-based differentiation of microbial function through sediment-hosted aquifers and enrichment of novel symbionts in the deep terrestrial subsurface.</title>
        <authorList>
            <person name="Probst A.J."/>
            <person name="Ladd B."/>
            <person name="Jarett J.K."/>
            <person name="Geller-Mcgrath D.E."/>
            <person name="Sieber C.M.K."/>
            <person name="Emerson J.B."/>
            <person name="Anantharaman K."/>
            <person name="Thomas B.C."/>
            <person name="Malmstrom R."/>
            <person name="Stieglmeier M."/>
            <person name="Klingl A."/>
            <person name="Woyke T."/>
            <person name="Ryan C.M."/>
            <person name="Banfield J.F."/>
        </authorList>
    </citation>
    <scope>NUCLEOTIDE SEQUENCE [LARGE SCALE GENOMIC DNA]</scope>
</reference>
<keyword evidence="1" id="KW-1133">Transmembrane helix</keyword>
<dbReference type="EMBL" id="PFNG01000011">
    <property type="protein sequence ID" value="PIZ42505.1"/>
    <property type="molecule type" value="Genomic_DNA"/>
</dbReference>
<feature type="transmembrane region" description="Helical" evidence="1">
    <location>
        <begin position="69"/>
        <end position="89"/>
    </location>
</feature>
<keyword evidence="1" id="KW-0472">Membrane</keyword>
<evidence type="ECO:0000256" key="1">
    <source>
        <dbReference type="SAM" id="Phobius"/>
    </source>
</evidence>
<dbReference type="Proteomes" id="UP000230956">
    <property type="component" value="Unassembled WGS sequence"/>
</dbReference>
<accession>A0A2M7TBI1</accession>